<evidence type="ECO:0000256" key="1">
    <source>
        <dbReference type="SAM" id="Phobius"/>
    </source>
</evidence>
<name>A0A4Q2KUT7_9FUSO</name>
<gene>
    <name evidence="2" type="ORF">EPT53_09430</name>
</gene>
<feature type="transmembrane region" description="Helical" evidence="1">
    <location>
        <begin position="6"/>
        <end position="22"/>
    </location>
</feature>
<comment type="caution">
    <text evidence="2">The sequence shown here is derived from an EMBL/GenBank/DDBJ whole genome shotgun (WGS) entry which is preliminary data.</text>
</comment>
<dbReference type="EMBL" id="SBAP01000026">
    <property type="protein sequence ID" value="RXZ68567.1"/>
    <property type="molecule type" value="Genomic_DNA"/>
</dbReference>
<keyword evidence="1" id="KW-1133">Transmembrane helix</keyword>
<dbReference type="AlphaFoldDB" id="A0A4Q2KUT7"/>
<evidence type="ECO:0000313" key="2">
    <source>
        <dbReference type="EMBL" id="RXZ68567.1"/>
    </source>
</evidence>
<dbReference type="Proteomes" id="UP000289216">
    <property type="component" value="Unassembled WGS sequence"/>
</dbReference>
<proteinExistence type="predicted"/>
<reference evidence="2 3" key="1">
    <citation type="submission" date="2019-01" db="EMBL/GenBank/DDBJ databases">
        <title>Fusobacterium necrophorum Isolated From the Uterus of Dairy Cows.</title>
        <authorList>
            <person name="Francis A.M."/>
        </authorList>
    </citation>
    <scope>NUCLEOTIDE SEQUENCE [LARGE SCALE GENOMIC DNA]</scope>
    <source>
        <strain evidence="2 3">KG35</strain>
    </source>
</reference>
<organism evidence="2 3">
    <name type="scientific">Fusobacterium necrophorum</name>
    <dbReference type="NCBI Taxonomy" id="859"/>
    <lineage>
        <taxon>Bacteria</taxon>
        <taxon>Fusobacteriati</taxon>
        <taxon>Fusobacteriota</taxon>
        <taxon>Fusobacteriia</taxon>
        <taxon>Fusobacteriales</taxon>
        <taxon>Fusobacteriaceae</taxon>
        <taxon>Fusobacterium</taxon>
    </lineage>
</organism>
<sequence length="155" mass="18458">MKKISAFMVFLIILTVGVWYYWNTNNMYKFVNKENITSDYRIDDVSHDRIRFTEKALGDGYILKNFTISKVENGIDVIAKFKTSNHVYEGNGYQKLFQDENEVVFIKTEYDKHTCIINKYLQEKDIYIEITYVSEKQVTEYEINSLMYEAESFLI</sequence>
<evidence type="ECO:0000313" key="3">
    <source>
        <dbReference type="Proteomes" id="UP000289216"/>
    </source>
</evidence>
<dbReference type="RefSeq" id="WP_129491622.1">
    <property type="nucleotide sequence ID" value="NZ_SBAP01000026.1"/>
</dbReference>
<keyword evidence="1" id="KW-0472">Membrane</keyword>
<protein>
    <submittedName>
        <fullName evidence="2">Uncharacterized protein</fullName>
    </submittedName>
</protein>
<accession>A0A4Q2KUT7</accession>
<keyword evidence="1" id="KW-0812">Transmembrane</keyword>